<organism evidence="4 5">
    <name type="scientific">Kribbella amoyensis</name>
    <dbReference type="NCBI Taxonomy" id="996641"/>
    <lineage>
        <taxon>Bacteria</taxon>
        <taxon>Bacillati</taxon>
        <taxon>Actinomycetota</taxon>
        <taxon>Actinomycetes</taxon>
        <taxon>Propionibacteriales</taxon>
        <taxon>Kribbellaceae</taxon>
        <taxon>Kribbella</taxon>
    </lineage>
</organism>
<reference evidence="4 5" key="1">
    <citation type="submission" date="2019-06" db="EMBL/GenBank/DDBJ databases">
        <title>Sequencing the genomes of 1000 actinobacteria strains.</title>
        <authorList>
            <person name="Klenk H.-P."/>
        </authorList>
    </citation>
    <scope>NUCLEOTIDE SEQUENCE [LARGE SCALE GENOMIC DNA]</scope>
    <source>
        <strain evidence="4 5">DSM 24683</strain>
    </source>
</reference>
<sequence length="573" mass="58650">MRKLLLAAPIAVVVAVAAVAYPVLADHRNAADAGRSRSTEDTAASGSGVLPSKQPSSPSTQPPGTVSTKPPTVTPPGKTAAPKASPTAPKATKTTGTGPGTGTGTTKPVVGDGSAGPSKAGPCSGVSIKPSQNAQSVVNAHPAGTTFCFTAGLHRITETIRPKSGQTLASASRAVLTGSIPLTGWSKSGAAWVLRGALPSAYGKAGQCEDDAANICSLREQLYLDGAHLTRVASLGAVKAGTFYADYAADAIYLGSNPVGRAVEMAKTATAIESNQPGVTVRGLTIEHFASAAQAGALVSGPGWKVKANEVRWNKSVGLMLVNADNARIERNLVHHNGQLGLGQYSSANATVSANVISANNTDGFWIADWESGGMKSTRSSGTVSGNLIRDNLGVGMWADVADDGRVISNNRIVDNAADGIRFEISRNGVIENNTITGNGFGTGRGSGTSLWDGGGINVNTSSNVQVRNNTVSGNVNGITIQSRTRGDGPWGLYVLRNVRVTNNLIKMTGGTQATGMVQNSGSPVPAGQLTFTGNRYILDGLATARFARFGTKLTPTGWQKAGLDTGATFTAN</sequence>
<dbReference type="SUPFAM" id="SSF51126">
    <property type="entry name" value="Pectin lyase-like"/>
    <property type="match status" value="1"/>
</dbReference>
<dbReference type="Gene3D" id="2.160.20.10">
    <property type="entry name" value="Single-stranded right-handed beta-helix, Pectin lyase-like"/>
    <property type="match status" value="2"/>
</dbReference>
<keyword evidence="2" id="KW-0732">Signal</keyword>
<feature type="chain" id="PRO_5022140931" evidence="2">
    <location>
        <begin position="26"/>
        <end position="573"/>
    </location>
</feature>
<dbReference type="NCBIfam" id="TIGR03804">
    <property type="entry name" value="para_beta_helix"/>
    <property type="match status" value="1"/>
</dbReference>
<dbReference type="Pfam" id="PF13229">
    <property type="entry name" value="Beta_helix"/>
    <property type="match status" value="1"/>
</dbReference>
<feature type="region of interest" description="Disordered" evidence="1">
    <location>
        <begin position="30"/>
        <end position="127"/>
    </location>
</feature>
<accession>A0A561BWP9</accession>
<evidence type="ECO:0000313" key="4">
    <source>
        <dbReference type="EMBL" id="TWD83310.1"/>
    </source>
</evidence>
<feature type="compositionally biased region" description="Basic and acidic residues" evidence="1">
    <location>
        <begin position="30"/>
        <end position="40"/>
    </location>
</feature>
<dbReference type="Proteomes" id="UP000318380">
    <property type="component" value="Unassembled WGS sequence"/>
</dbReference>
<feature type="signal peptide" evidence="2">
    <location>
        <begin position="1"/>
        <end position="25"/>
    </location>
</feature>
<gene>
    <name evidence="4" type="ORF">FB561_4472</name>
</gene>
<dbReference type="InterPro" id="IPR012334">
    <property type="entry name" value="Pectin_lyas_fold"/>
</dbReference>
<dbReference type="SMART" id="SM00710">
    <property type="entry name" value="PbH1"/>
    <property type="match status" value="7"/>
</dbReference>
<evidence type="ECO:0000256" key="1">
    <source>
        <dbReference type="SAM" id="MobiDB-lite"/>
    </source>
</evidence>
<evidence type="ECO:0000313" key="5">
    <source>
        <dbReference type="Proteomes" id="UP000318380"/>
    </source>
</evidence>
<dbReference type="InterPro" id="IPR011050">
    <property type="entry name" value="Pectin_lyase_fold/virulence"/>
</dbReference>
<name>A0A561BWP9_9ACTN</name>
<proteinExistence type="predicted"/>
<comment type="caution">
    <text evidence="4">The sequence shown here is derived from an EMBL/GenBank/DDBJ whole genome shotgun (WGS) entry which is preliminary data.</text>
</comment>
<evidence type="ECO:0000259" key="3">
    <source>
        <dbReference type="Pfam" id="PF13229"/>
    </source>
</evidence>
<feature type="compositionally biased region" description="Low complexity" evidence="1">
    <location>
        <begin position="51"/>
        <end position="96"/>
    </location>
</feature>
<evidence type="ECO:0000256" key="2">
    <source>
        <dbReference type="SAM" id="SignalP"/>
    </source>
</evidence>
<dbReference type="InterPro" id="IPR039448">
    <property type="entry name" value="Beta_helix"/>
</dbReference>
<dbReference type="InterPro" id="IPR006626">
    <property type="entry name" value="PbH1"/>
</dbReference>
<protein>
    <submittedName>
        <fullName evidence="4">Parallel beta-helix repeat protein</fullName>
    </submittedName>
</protein>
<dbReference type="EMBL" id="VIVK01000001">
    <property type="protein sequence ID" value="TWD83310.1"/>
    <property type="molecule type" value="Genomic_DNA"/>
</dbReference>
<dbReference type="AlphaFoldDB" id="A0A561BWP9"/>
<dbReference type="InterPro" id="IPR022441">
    <property type="entry name" value="Para_beta_helix_rpt-2"/>
</dbReference>
<keyword evidence="5" id="KW-1185">Reference proteome</keyword>
<feature type="domain" description="Right handed beta helix" evidence="3">
    <location>
        <begin position="296"/>
        <end position="446"/>
    </location>
</feature>